<comment type="subcellular location">
    <subcellularLocation>
        <location evidence="2">Membrane</location>
        <topology evidence="2">Multi-pass membrane protein</topology>
    </subcellularLocation>
</comment>
<feature type="domain" description="HAMP" evidence="15">
    <location>
        <begin position="182"/>
        <end position="234"/>
    </location>
</feature>
<dbReference type="PROSITE" id="PS50885">
    <property type="entry name" value="HAMP"/>
    <property type="match status" value="1"/>
</dbReference>
<dbReference type="GO" id="GO:0005886">
    <property type="term" value="C:plasma membrane"/>
    <property type="evidence" value="ECO:0007669"/>
    <property type="project" value="TreeGrafter"/>
</dbReference>
<dbReference type="Pfam" id="PF00512">
    <property type="entry name" value="HisKA"/>
    <property type="match status" value="1"/>
</dbReference>
<dbReference type="SMART" id="SM00304">
    <property type="entry name" value="HAMP"/>
    <property type="match status" value="1"/>
</dbReference>
<evidence type="ECO:0000259" key="15">
    <source>
        <dbReference type="PROSITE" id="PS50885"/>
    </source>
</evidence>
<comment type="catalytic activity">
    <reaction evidence="1">
        <text>ATP + protein L-histidine = ADP + protein N-phospho-L-histidine.</text>
        <dbReference type="EC" id="2.7.13.3"/>
    </reaction>
</comment>
<dbReference type="InterPro" id="IPR003660">
    <property type="entry name" value="HAMP_dom"/>
</dbReference>
<evidence type="ECO:0000256" key="3">
    <source>
        <dbReference type="ARBA" id="ARBA00012438"/>
    </source>
</evidence>
<dbReference type="SUPFAM" id="SSF47384">
    <property type="entry name" value="Homodimeric domain of signal transducing histidine kinase"/>
    <property type="match status" value="1"/>
</dbReference>
<dbReference type="InterPro" id="IPR003594">
    <property type="entry name" value="HATPase_dom"/>
</dbReference>
<evidence type="ECO:0000259" key="14">
    <source>
        <dbReference type="PROSITE" id="PS50109"/>
    </source>
</evidence>
<feature type="domain" description="Histidine kinase" evidence="14">
    <location>
        <begin position="242"/>
        <end position="447"/>
    </location>
</feature>
<evidence type="ECO:0000313" key="16">
    <source>
        <dbReference type="EMBL" id="AVR97766.1"/>
    </source>
</evidence>
<dbReference type="EMBL" id="CP028324">
    <property type="protein sequence ID" value="AVR97766.1"/>
    <property type="molecule type" value="Genomic_DNA"/>
</dbReference>
<dbReference type="PANTHER" id="PTHR45436">
    <property type="entry name" value="SENSOR HISTIDINE KINASE YKOH"/>
    <property type="match status" value="1"/>
</dbReference>
<dbReference type="CDD" id="cd00082">
    <property type="entry name" value="HisKA"/>
    <property type="match status" value="1"/>
</dbReference>
<organism evidence="16 17">
    <name type="scientific">Pseudoduganella armeniaca</name>
    <dbReference type="NCBI Taxonomy" id="2072590"/>
    <lineage>
        <taxon>Bacteria</taxon>
        <taxon>Pseudomonadati</taxon>
        <taxon>Pseudomonadota</taxon>
        <taxon>Betaproteobacteria</taxon>
        <taxon>Burkholderiales</taxon>
        <taxon>Oxalobacteraceae</taxon>
        <taxon>Telluria group</taxon>
        <taxon>Pseudoduganella</taxon>
    </lineage>
</organism>
<evidence type="ECO:0000256" key="4">
    <source>
        <dbReference type="ARBA" id="ARBA00022553"/>
    </source>
</evidence>
<evidence type="ECO:0000256" key="10">
    <source>
        <dbReference type="ARBA" id="ARBA00022989"/>
    </source>
</evidence>
<dbReference type="PRINTS" id="PR00344">
    <property type="entry name" value="BCTRLSENSOR"/>
</dbReference>
<gene>
    <name evidence="16" type="ORF">C9I28_20615</name>
</gene>
<dbReference type="CDD" id="cd00075">
    <property type="entry name" value="HATPase"/>
    <property type="match status" value="1"/>
</dbReference>
<protein>
    <recommendedName>
        <fullName evidence="3">histidine kinase</fullName>
        <ecNumber evidence="3">2.7.13.3</ecNumber>
    </recommendedName>
</protein>
<dbReference type="GO" id="GO:0005524">
    <property type="term" value="F:ATP binding"/>
    <property type="evidence" value="ECO:0007669"/>
    <property type="project" value="UniProtKB-KW"/>
</dbReference>
<dbReference type="RefSeq" id="WP_107143106.1">
    <property type="nucleotide sequence ID" value="NZ_CP028324.1"/>
</dbReference>
<keyword evidence="4" id="KW-0597">Phosphoprotein</keyword>
<name>A0A2R4CDU4_9BURK</name>
<keyword evidence="7" id="KW-0547">Nucleotide-binding</keyword>
<evidence type="ECO:0000313" key="17">
    <source>
        <dbReference type="Proteomes" id="UP000240505"/>
    </source>
</evidence>
<dbReference type="InterPro" id="IPR003661">
    <property type="entry name" value="HisK_dim/P_dom"/>
</dbReference>
<dbReference type="SUPFAM" id="SSF55874">
    <property type="entry name" value="ATPase domain of HSP90 chaperone/DNA topoisomerase II/histidine kinase"/>
    <property type="match status" value="1"/>
</dbReference>
<keyword evidence="9" id="KW-0067">ATP-binding</keyword>
<dbReference type="Pfam" id="PF00672">
    <property type="entry name" value="HAMP"/>
    <property type="match status" value="1"/>
</dbReference>
<dbReference type="InterPro" id="IPR036890">
    <property type="entry name" value="HATPase_C_sf"/>
</dbReference>
<evidence type="ECO:0000256" key="7">
    <source>
        <dbReference type="ARBA" id="ARBA00022741"/>
    </source>
</evidence>
<dbReference type="Proteomes" id="UP000240505">
    <property type="component" value="Chromosome"/>
</dbReference>
<dbReference type="Gene3D" id="1.10.287.130">
    <property type="match status" value="1"/>
</dbReference>
<dbReference type="EC" id="2.7.13.3" evidence="3"/>
<dbReference type="InterPro" id="IPR050428">
    <property type="entry name" value="TCS_sensor_his_kinase"/>
</dbReference>
<accession>A0A2R4CDU4</accession>
<dbReference type="KEGG" id="masz:C9I28_20615"/>
<keyword evidence="12 13" id="KW-0472">Membrane</keyword>
<dbReference type="Gene3D" id="3.30.565.10">
    <property type="entry name" value="Histidine kinase-like ATPase, C-terminal domain"/>
    <property type="match status" value="1"/>
</dbReference>
<dbReference type="InterPro" id="IPR005467">
    <property type="entry name" value="His_kinase_dom"/>
</dbReference>
<evidence type="ECO:0000256" key="12">
    <source>
        <dbReference type="ARBA" id="ARBA00023136"/>
    </source>
</evidence>
<dbReference type="InterPro" id="IPR036097">
    <property type="entry name" value="HisK_dim/P_sf"/>
</dbReference>
<dbReference type="PROSITE" id="PS50109">
    <property type="entry name" value="HIS_KIN"/>
    <property type="match status" value="1"/>
</dbReference>
<reference evidence="16 17" key="1">
    <citation type="submission" date="2018-03" db="EMBL/GenBank/DDBJ databases">
        <title>Massilia armeniaca sp. nov., isolated from desert soil.</title>
        <authorList>
            <person name="Huang H."/>
            <person name="Ren M."/>
        </authorList>
    </citation>
    <scope>NUCLEOTIDE SEQUENCE [LARGE SCALE GENOMIC DNA]</scope>
    <source>
        <strain evidence="16 17">ZMN-3</strain>
    </source>
</reference>
<keyword evidence="10 13" id="KW-1133">Transmembrane helix</keyword>
<sequence>MKRLLRPTLARRVMLALLLAFALVWLVLMARQFLVATDQDAIDANLRALGQNMLASIAPIARADAARAVVAATSTLVNNSYRSNDVPGVVLMELRDAAGRRLFLSPEGGQASLGAGRTAIGDVKVAGQRYRLYVGRTARWTLLVAAPHLEPAWILRSMMGSLTLDMLIAFPFVLLPVWIAVSGGLRPLRRLSQGIAARGPDDLAPLDHVPRHAELRPLAAALDRLLTQLRGRLAREQGFVQDAAHELRTPLAVISAQAHVLVRARDAAARMEARQRMDAAVMRASHLVGQLLTLAQIGNRHEPALAATDLAQLLRAELALLVPGALARGIELSLDAPETLVAPTDVHAFQSIVQNLAGNALAYVPAGRQVRVALAARPDGWCLTVADDGPGIPIAERALVFERFHRGSGHDVPGAGLGLAIVREAAARLGGGVVLGEGIGGRGAGLP</sequence>
<dbReference type="AlphaFoldDB" id="A0A2R4CDU4"/>
<evidence type="ECO:0000256" key="6">
    <source>
        <dbReference type="ARBA" id="ARBA00022692"/>
    </source>
</evidence>
<evidence type="ECO:0000256" key="13">
    <source>
        <dbReference type="SAM" id="Phobius"/>
    </source>
</evidence>
<evidence type="ECO:0000256" key="9">
    <source>
        <dbReference type="ARBA" id="ARBA00022840"/>
    </source>
</evidence>
<evidence type="ECO:0000256" key="5">
    <source>
        <dbReference type="ARBA" id="ARBA00022679"/>
    </source>
</evidence>
<dbReference type="PANTHER" id="PTHR45436:SF14">
    <property type="entry name" value="SENSOR PROTEIN QSEC"/>
    <property type="match status" value="1"/>
</dbReference>
<keyword evidence="11" id="KW-0902">Two-component regulatory system</keyword>
<dbReference type="GO" id="GO:0000155">
    <property type="term" value="F:phosphorelay sensor kinase activity"/>
    <property type="evidence" value="ECO:0007669"/>
    <property type="project" value="InterPro"/>
</dbReference>
<keyword evidence="17" id="KW-1185">Reference proteome</keyword>
<keyword evidence="8 16" id="KW-0418">Kinase</keyword>
<dbReference type="SMART" id="SM00388">
    <property type="entry name" value="HisKA"/>
    <property type="match status" value="1"/>
</dbReference>
<keyword evidence="6 13" id="KW-0812">Transmembrane</keyword>
<keyword evidence="5" id="KW-0808">Transferase</keyword>
<dbReference type="OrthoDB" id="8583694at2"/>
<evidence type="ECO:0000256" key="8">
    <source>
        <dbReference type="ARBA" id="ARBA00022777"/>
    </source>
</evidence>
<feature type="transmembrane region" description="Helical" evidence="13">
    <location>
        <begin position="166"/>
        <end position="185"/>
    </location>
</feature>
<dbReference type="SMART" id="SM00387">
    <property type="entry name" value="HATPase_c"/>
    <property type="match status" value="1"/>
</dbReference>
<evidence type="ECO:0000256" key="1">
    <source>
        <dbReference type="ARBA" id="ARBA00000085"/>
    </source>
</evidence>
<proteinExistence type="predicted"/>
<dbReference type="InterPro" id="IPR004358">
    <property type="entry name" value="Sig_transdc_His_kin-like_C"/>
</dbReference>
<dbReference type="Pfam" id="PF02518">
    <property type="entry name" value="HATPase_c"/>
    <property type="match status" value="1"/>
</dbReference>
<evidence type="ECO:0000256" key="2">
    <source>
        <dbReference type="ARBA" id="ARBA00004141"/>
    </source>
</evidence>
<evidence type="ECO:0000256" key="11">
    <source>
        <dbReference type="ARBA" id="ARBA00023012"/>
    </source>
</evidence>